<dbReference type="OrthoDB" id="5559625at2"/>
<keyword evidence="3" id="KW-1185">Reference proteome</keyword>
<dbReference type="InterPro" id="IPR036249">
    <property type="entry name" value="Thioredoxin-like_sf"/>
</dbReference>
<name>A0A1I7M4G8_9BURK</name>
<feature type="chain" id="PRO_5011711495" evidence="1">
    <location>
        <begin position="20"/>
        <end position="279"/>
    </location>
</feature>
<evidence type="ECO:0000313" key="3">
    <source>
        <dbReference type="Proteomes" id="UP000199391"/>
    </source>
</evidence>
<accession>A0A1I7M4G8</accession>
<proteinExistence type="predicted"/>
<dbReference type="RefSeq" id="WP_093561026.1">
    <property type="nucleotide sequence ID" value="NZ_FPBO01000055.1"/>
</dbReference>
<protein>
    <submittedName>
        <fullName evidence="2">Conjugal transfer pilus assembly protein TraF</fullName>
    </submittedName>
</protein>
<dbReference type="Pfam" id="PF13728">
    <property type="entry name" value="TraF"/>
    <property type="match status" value="1"/>
</dbReference>
<gene>
    <name evidence="2" type="ORF">SAMN05216552_105520</name>
</gene>
<organism evidence="2 3">
    <name type="scientific">Pseudoduganella namucuonensis</name>
    <dbReference type="NCBI Taxonomy" id="1035707"/>
    <lineage>
        <taxon>Bacteria</taxon>
        <taxon>Pseudomonadati</taxon>
        <taxon>Pseudomonadota</taxon>
        <taxon>Betaproteobacteria</taxon>
        <taxon>Burkholderiales</taxon>
        <taxon>Oxalobacteraceae</taxon>
        <taxon>Telluria group</taxon>
        <taxon>Pseudoduganella</taxon>
    </lineage>
</organism>
<dbReference type="InterPro" id="IPR039555">
    <property type="entry name" value="TraF/TrbB"/>
</dbReference>
<keyword evidence="1" id="KW-0732">Signal</keyword>
<dbReference type="Proteomes" id="UP000199391">
    <property type="component" value="Unassembled WGS sequence"/>
</dbReference>
<dbReference type="Gene3D" id="3.40.30.10">
    <property type="entry name" value="Glutaredoxin"/>
    <property type="match status" value="1"/>
</dbReference>
<dbReference type="STRING" id="1035707.SAMN05216552_105520"/>
<dbReference type="EMBL" id="FPBO01000055">
    <property type="protein sequence ID" value="SFV16767.1"/>
    <property type="molecule type" value="Genomic_DNA"/>
</dbReference>
<sequence>MKLPAIACLPLVLAASMCAASPPAGDGALLDESMAPSDPRAGWHFHLDPPRAQRARMAPRPPQAAGDAHDALARFRQLQKEVEERRALAVIAPTEANVRRYMELEAKVVGNASLFADVAQRIAWAHPELDPATQGRPVNATALEVFEQARLRERAGVLSQVAKEHVLMFFFRGDCGYCHAMAPVLDAFRRRHGIRLVPISMDGGTLAAFPEARSDNGAVRALKVQQVPALFLAQPYTGRIVPVGFGVLSEAQLSERIVTLFEGRDGQNAPRPVFWTAQH</sequence>
<reference evidence="3" key="1">
    <citation type="submission" date="2016-10" db="EMBL/GenBank/DDBJ databases">
        <authorList>
            <person name="Varghese N."/>
            <person name="Submissions S."/>
        </authorList>
    </citation>
    <scope>NUCLEOTIDE SEQUENCE [LARGE SCALE GENOMIC DNA]</scope>
    <source>
        <strain evidence="3">CGMCC 1.11014</strain>
    </source>
</reference>
<evidence type="ECO:0000313" key="2">
    <source>
        <dbReference type="EMBL" id="SFV16767.1"/>
    </source>
</evidence>
<feature type="signal peptide" evidence="1">
    <location>
        <begin position="1"/>
        <end position="19"/>
    </location>
</feature>
<evidence type="ECO:0000256" key="1">
    <source>
        <dbReference type="SAM" id="SignalP"/>
    </source>
</evidence>
<dbReference type="AlphaFoldDB" id="A0A1I7M4G8"/>
<dbReference type="SUPFAM" id="SSF52833">
    <property type="entry name" value="Thioredoxin-like"/>
    <property type="match status" value="1"/>
</dbReference>